<evidence type="ECO:0000313" key="1">
    <source>
        <dbReference type="EMBL" id="MPM98064.1"/>
    </source>
</evidence>
<proteinExistence type="predicted"/>
<name>A0A645E7Y2_9ZZZZ</name>
<dbReference type="EMBL" id="VSSQ01044259">
    <property type="protein sequence ID" value="MPM98064.1"/>
    <property type="molecule type" value="Genomic_DNA"/>
</dbReference>
<sequence length="72" mass="7188">MRGGGTNGCRGANLRQKGVAGPFAASTCFCLAAARWQLPKSCPARGRAKIEPAAVQHGTHAAVAKALCGGPG</sequence>
<dbReference type="AlphaFoldDB" id="A0A645E7Y2"/>
<reference evidence="1" key="1">
    <citation type="submission" date="2019-08" db="EMBL/GenBank/DDBJ databases">
        <authorList>
            <person name="Kucharzyk K."/>
            <person name="Murdoch R.W."/>
            <person name="Higgins S."/>
            <person name="Loffler F."/>
        </authorList>
    </citation>
    <scope>NUCLEOTIDE SEQUENCE</scope>
</reference>
<protein>
    <submittedName>
        <fullName evidence="1">Uncharacterized protein</fullName>
    </submittedName>
</protein>
<comment type="caution">
    <text evidence="1">The sequence shown here is derived from an EMBL/GenBank/DDBJ whole genome shotgun (WGS) entry which is preliminary data.</text>
</comment>
<accession>A0A645E7Y2</accession>
<organism evidence="1">
    <name type="scientific">bioreactor metagenome</name>
    <dbReference type="NCBI Taxonomy" id="1076179"/>
    <lineage>
        <taxon>unclassified sequences</taxon>
        <taxon>metagenomes</taxon>
        <taxon>ecological metagenomes</taxon>
    </lineage>
</organism>
<gene>
    <name evidence="1" type="ORF">SDC9_145245</name>
</gene>